<protein>
    <submittedName>
        <fullName evidence="2">DUF4388 domain-containing protein</fullName>
    </submittedName>
</protein>
<name>A0A7C5RDW2_9DEIN</name>
<organism evidence="2">
    <name type="scientific">Thermus caliditerrae</name>
    <dbReference type="NCBI Taxonomy" id="1330700"/>
    <lineage>
        <taxon>Bacteria</taxon>
        <taxon>Thermotogati</taxon>
        <taxon>Deinococcota</taxon>
        <taxon>Deinococci</taxon>
        <taxon>Thermales</taxon>
        <taxon>Thermaceae</taxon>
        <taxon>Thermus</taxon>
    </lineage>
</organism>
<reference evidence="2" key="1">
    <citation type="journal article" date="2020" name="mSystems">
        <title>Genome- and Community-Level Interaction Insights into Carbon Utilization and Element Cycling Functions of Hydrothermarchaeota in Hydrothermal Sediment.</title>
        <authorList>
            <person name="Zhou Z."/>
            <person name="Liu Y."/>
            <person name="Xu W."/>
            <person name="Pan J."/>
            <person name="Luo Z.H."/>
            <person name="Li M."/>
        </authorList>
    </citation>
    <scope>NUCLEOTIDE SEQUENCE [LARGE SCALE GENOMIC DNA]</scope>
    <source>
        <strain evidence="2">SpSt-1071</strain>
    </source>
</reference>
<evidence type="ECO:0000256" key="1">
    <source>
        <dbReference type="SAM" id="MobiDB-lite"/>
    </source>
</evidence>
<proteinExistence type="predicted"/>
<gene>
    <name evidence="2" type="ORF">ENM28_02045</name>
</gene>
<comment type="caution">
    <text evidence="2">The sequence shown here is derived from an EMBL/GenBank/DDBJ whole genome shotgun (WGS) entry which is preliminary data.</text>
</comment>
<dbReference type="EMBL" id="DRXE01000076">
    <property type="protein sequence ID" value="HHM67502.1"/>
    <property type="molecule type" value="Genomic_DNA"/>
</dbReference>
<dbReference type="AlphaFoldDB" id="A0A7C5RDW2"/>
<evidence type="ECO:0000313" key="2">
    <source>
        <dbReference type="EMBL" id="HHM67502.1"/>
    </source>
</evidence>
<accession>A0A7C5RDW2</accession>
<sequence>MIFLRVPLDEFPLAALLASLSRAEKTLALRVEAPFASGELQLFRGNLHHAHLEAPLRAVGLRALDYLLGLRRGEAQALGRPLAKTPTLSHNLILLAEVSRSHALWKRARRLPDDWTLHLQPGRVPVPELAQVRGKTLAEALLAYPALPSRVAAVLSALEGAGAPRFAQKGRFPFLPWPQEAAQGLYPAPSRRRKGGEPWRTPTKPWPG</sequence>
<feature type="region of interest" description="Disordered" evidence="1">
    <location>
        <begin position="185"/>
        <end position="208"/>
    </location>
</feature>